<feature type="domain" description="HTH luxR-type" evidence="1">
    <location>
        <begin position="307"/>
        <end position="364"/>
    </location>
</feature>
<sequence length="385" mass="41335">MTEAELFAAIDCLYAASLELERWPEALHHIARAVGGLGTVMVPLADVRTMAIGVSPNLREAAEEYEREWWQLDAGAARIGRLGPTRVWTDADVFTPEEMARDPFYQEFRRQHRLGGFLACVFDPHPGCRVAISVQGDHRKGTFEAIEMERFALLAGHAERALAITARLAEAKLMNTELTLGMERLDCGVIFLDQRGGSTFVNEAARRLLGDGITIQRGRLLATRASEQVALDRLIAACLLPGVGSLPGPVTLSGQPGRSALFVQGVPVRLGETNCPQGLTVGSGGAMLLLNEVGATSAKSVLDSLVLLGLTQGEARLSELVGSGLPPRDAAERIGITEGSARTVLKRAFSKLNIARQSELSVLVTKLQMFAPPRNRPSSPGPQSG</sequence>
<keyword evidence="3" id="KW-1185">Reference proteome</keyword>
<dbReference type="SMART" id="SM00421">
    <property type="entry name" value="HTH_LUXR"/>
    <property type="match status" value="1"/>
</dbReference>
<accession>A0A942I985</accession>
<protein>
    <submittedName>
        <fullName evidence="2">Helix-turn-helix transcriptional regulator</fullName>
    </submittedName>
</protein>
<name>A0A942I985_9HYPH</name>
<organism evidence="2 3">
    <name type="scientific">Pseudaminobacter soli</name>
    <name type="common">ex Zhang et al. 2022</name>
    <dbReference type="NCBI Taxonomy" id="2831468"/>
    <lineage>
        <taxon>Bacteria</taxon>
        <taxon>Pseudomonadati</taxon>
        <taxon>Pseudomonadota</taxon>
        <taxon>Alphaproteobacteria</taxon>
        <taxon>Hyphomicrobiales</taxon>
        <taxon>Phyllobacteriaceae</taxon>
        <taxon>Pseudaminobacter</taxon>
    </lineage>
</organism>
<dbReference type="SUPFAM" id="SSF46894">
    <property type="entry name" value="C-terminal effector domain of the bipartite response regulators"/>
    <property type="match status" value="1"/>
</dbReference>
<comment type="caution">
    <text evidence="2">The sequence shown here is derived from an EMBL/GenBank/DDBJ whole genome shotgun (WGS) entry which is preliminary data.</text>
</comment>
<dbReference type="InterPro" id="IPR016032">
    <property type="entry name" value="Sig_transdc_resp-reg_C-effctor"/>
</dbReference>
<dbReference type="Gene3D" id="1.10.10.10">
    <property type="entry name" value="Winged helix-like DNA-binding domain superfamily/Winged helix DNA-binding domain"/>
    <property type="match status" value="1"/>
</dbReference>
<proteinExistence type="predicted"/>
<evidence type="ECO:0000259" key="1">
    <source>
        <dbReference type="SMART" id="SM00421"/>
    </source>
</evidence>
<dbReference type="EMBL" id="JAGWCR010000005">
    <property type="protein sequence ID" value="MBS3649041.1"/>
    <property type="molecule type" value="Genomic_DNA"/>
</dbReference>
<dbReference type="GO" id="GO:0003677">
    <property type="term" value="F:DNA binding"/>
    <property type="evidence" value="ECO:0007669"/>
    <property type="project" value="InterPro"/>
</dbReference>
<dbReference type="AlphaFoldDB" id="A0A942I985"/>
<dbReference type="Proteomes" id="UP000680348">
    <property type="component" value="Unassembled WGS sequence"/>
</dbReference>
<dbReference type="RefSeq" id="WP_188254614.1">
    <property type="nucleotide sequence ID" value="NZ_JABVCF010000005.1"/>
</dbReference>
<gene>
    <name evidence="2" type="ORF">KEU06_10515</name>
</gene>
<dbReference type="GO" id="GO:0006355">
    <property type="term" value="P:regulation of DNA-templated transcription"/>
    <property type="evidence" value="ECO:0007669"/>
    <property type="project" value="InterPro"/>
</dbReference>
<dbReference type="InterPro" id="IPR036388">
    <property type="entry name" value="WH-like_DNA-bd_sf"/>
</dbReference>
<dbReference type="InterPro" id="IPR000792">
    <property type="entry name" value="Tscrpt_reg_LuxR_C"/>
</dbReference>
<evidence type="ECO:0000313" key="3">
    <source>
        <dbReference type="Proteomes" id="UP000680348"/>
    </source>
</evidence>
<reference evidence="2" key="1">
    <citation type="submission" date="2021-04" db="EMBL/GenBank/DDBJ databases">
        <title>Pseudaminobacter soli sp. nov., isolated from paddy soil contaminated by heavy metals.</title>
        <authorList>
            <person name="Zhang K."/>
        </authorList>
    </citation>
    <scope>NUCLEOTIDE SEQUENCE</scope>
    <source>
        <strain evidence="2">19-2017</strain>
    </source>
</reference>
<evidence type="ECO:0000313" key="2">
    <source>
        <dbReference type="EMBL" id="MBS3649041.1"/>
    </source>
</evidence>